<dbReference type="EMBL" id="BOOA01000007">
    <property type="protein sequence ID" value="GIH22887.1"/>
    <property type="molecule type" value="Genomic_DNA"/>
</dbReference>
<keyword evidence="3" id="KW-0732">Signal</keyword>
<dbReference type="PANTHER" id="PTHR46847">
    <property type="entry name" value="D-ALLOSE-BINDING PERIPLASMIC PROTEIN-RELATED"/>
    <property type="match status" value="1"/>
</dbReference>
<dbReference type="Proteomes" id="UP000640052">
    <property type="component" value="Unassembled WGS sequence"/>
</dbReference>
<evidence type="ECO:0000313" key="6">
    <source>
        <dbReference type="EMBL" id="GIH22887.1"/>
    </source>
</evidence>
<dbReference type="InterPro" id="IPR028082">
    <property type="entry name" value="Peripla_BP_I"/>
</dbReference>
<dbReference type="GO" id="GO:0030246">
    <property type="term" value="F:carbohydrate binding"/>
    <property type="evidence" value="ECO:0007669"/>
    <property type="project" value="UniProtKB-ARBA"/>
</dbReference>
<evidence type="ECO:0000259" key="5">
    <source>
        <dbReference type="Pfam" id="PF13407"/>
    </source>
</evidence>
<evidence type="ECO:0000256" key="2">
    <source>
        <dbReference type="ARBA" id="ARBA00007639"/>
    </source>
</evidence>
<keyword evidence="4" id="KW-0812">Transmembrane</keyword>
<reference evidence="6" key="1">
    <citation type="submission" date="2021-01" db="EMBL/GenBank/DDBJ databases">
        <title>Whole genome shotgun sequence of Acrocarpospora phusangensis NBRC 108782.</title>
        <authorList>
            <person name="Komaki H."/>
            <person name="Tamura T."/>
        </authorList>
    </citation>
    <scope>NUCLEOTIDE SEQUENCE</scope>
    <source>
        <strain evidence="6">NBRC 108782</strain>
    </source>
</reference>
<feature type="transmembrane region" description="Helical" evidence="4">
    <location>
        <begin position="46"/>
        <end position="71"/>
    </location>
</feature>
<dbReference type="CDD" id="cd01536">
    <property type="entry name" value="PBP1_ABC_sugar_binding-like"/>
    <property type="match status" value="1"/>
</dbReference>
<dbReference type="AlphaFoldDB" id="A0A919QAP3"/>
<evidence type="ECO:0000256" key="4">
    <source>
        <dbReference type="SAM" id="Phobius"/>
    </source>
</evidence>
<comment type="subcellular location">
    <subcellularLocation>
        <location evidence="1">Cell envelope</location>
    </subcellularLocation>
</comment>
<accession>A0A919QAP3</accession>
<organism evidence="6 7">
    <name type="scientific">Acrocarpospora phusangensis</name>
    <dbReference type="NCBI Taxonomy" id="1070424"/>
    <lineage>
        <taxon>Bacteria</taxon>
        <taxon>Bacillati</taxon>
        <taxon>Actinomycetota</taxon>
        <taxon>Actinomycetes</taxon>
        <taxon>Streptosporangiales</taxon>
        <taxon>Streptosporangiaceae</taxon>
        <taxon>Acrocarpospora</taxon>
    </lineage>
</organism>
<dbReference type="Gene3D" id="3.40.50.2300">
    <property type="match status" value="2"/>
</dbReference>
<keyword evidence="7" id="KW-1185">Reference proteome</keyword>
<feature type="transmembrane region" description="Helical" evidence="4">
    <location>
        <begin position="21"/>
        <end position="40"/>
    </location>
</feature>
<comment type="caution">
    <text evidence="6">The sequence shown here is derived from an EMBL/GenBank/DDBJ whole genome shotgun (WGS) entry which is preliminary data.</text>
</comment>
<feature type="domain" description="Periplasmic binding protein" evidence="5">
    <location>
        <begin position="99"/>
        <end position="349"/>
    </location>
</feature>
<protein>
    <recommendedName>
        <fullName evidence="5">Periplasmic binding protein domain-containing protein</fullName>
    </recommendedName>
</protein>
<sequence length="365" mass="39360">MPRGAGLKRRNSPRAELLTDLGISLASGTILAVAATLLPLGELPGILASIPTWLLVGSVTTLAAAAAFLVARRLGGRDDQAFVMISAYSQTRWLADLLSHLSRSLDRHGIDLVVKLPPHDHTGRSQLQVLDALRRKRRSYVGGFLVTDHLDQVAGELGEACRALNQPVLFLDIRPFGDPGDFPPRSAFVGCDAGEIGEMGARWLADDMKERGVGNPVVLVIAGDAQAERETRFEARFRELVPSAKIEITSMGLFTRERAREITANRLSRRGPPLDAVFCTNDEMALGAADAVQAHSPVSDLVIIGVDGSPEAYAAIDLGRSPFRATVVQDSRRIAEVAVDALMRLRAGERVPVELTVPIAVHPIR</sequence>
<name>A0A919QAP3_9ACTN</name>
<dbReference type="InterPro" id="IPR025997">
    <property type="entry name" value="SBP_2_dom"/>
</dbReference>
<dbReference type="PANTHER" id="PTHR46847:SF1">
    <property type="entry name" value="D-ALLOSE-BINDING PERIPLASMIC PROTEIN-RELATED"/>
    <property type="match status" value="1"/>
</dbReference>
<keyword evidence="4" id="KW-0472">Membrane</keyword>
<proteinExistence type="inferred from homology"/>
<evidence type="ECO:0000256" key="3">
    <source>
        <dbReference type="ARBA" id="ARBA00022729"/>
    </source>
</evidence>
<keyword evidence="4" id="KW-1133">Transmembrane helix</keyword>
<dbReference type="SUPFAM" id="SSF53822">
    <property type="entry name" value="Periplasmic binding protein-like I"/>
    <property type="match status" value="1"/>
</dbReference>
<dbReference type="GO" id="GO:0030313">
    <property type="term" value="C:cell envelope"/>
    <property type="evidence" value="ECO:0007669"/>
    <property type="project" value="UniProtKB-SubCell"/>
</dbReference>
<dbReference type="Pfam" id="PF13407">
    <property type="entry name" value="Peripla_BP_4"/>
    <property type="match status" value="1"/>
</dbReference>
<evidence type="ECO:0000256" key="1">
    <source>
        <dbReference type="ARBA" id="ARBA00004196"/>
    </source>
</evidence>
<evidence type="ECO:0000313" key="7">
    <source>
        <dbReference type="Proteomes" id="UP000640052"/>
    </source>
</evidence>
<comment type="similarity">
    <text evidence="2">Belongs to the bacterial solute-binding protein 2 family.</text>
</comment>
<gene>
    <name evidence="6" type="ORF">Aph01nite_11970</name>
</gene>